<organism evidence="1">
    <name type="scientific">marine sediment metagenome</name>
    <dbReference type="NCBI Taxonomy" id="412755"/>
    <lineage>
        <taxon>unclassified sequences</taxon>
        <taxon>metagenomes</taxon>
        <taxon>ecological metagenomes</taxon>
    </lineage>
</organism>
<gene>
    <name evidence="1" type="ORF">LCGC14_2951620</name>
</gene>
<sequence>MLDDTLIKEKVAKIKLLYDQVKGDLPDTFTIVYSNKTRTVTTRLIMDDWDDHAYECLTTVRGAKLRNWILYLNALYEEFSKYNS</sequence>
<dbReference type="EMBL" id="LAZR01059490">
    <property type="protein sequence ID" value="KKK67682.1"/>
    <property type="molecule type" value="Genomic_DNA"/>
</dbReference>
<reference evidence="1" key="1">
    <citation type="journal article" date="2015" name="Nature">
        <title>Complex archaea that bridge the gap between prokaryotes and eukaryotes.</title>
        <authorList>
            <person name="Spang A."/>
            <person name="Saw J.H."/>
            <person name="Jorgensen S.L."/>
            <person name="Zaremba-Niedzwiedzka K."/>
            <person name="Martijn J."/>
            <person name="Lind A.E."/>
            <person name="van Eijk R."/>
            <person name="Schleper C."/>
            <person name="Guy L."/>
            <person name="Ettema T.J."/>
        </authorList>
    </citation>
    <scope>NUCLEOTIDE SEQUENCE</scope>
</reference>
<name>A0A0F8XEU4_9ZZZZ</name>
<comment type="caution">
    <text evidence="1">The sequence shown here is derived from an EMBL/GenBank/DDBJ whole genome shotgun (WGS) entry which is preliminary data.</text>
</comment>
<evidence type="ECO:0000313" key="1">
    <source>
        <dbReference type="EMBL" id="KKK67682.1"/>
    </source>
</evidence>
<accession>A0A0F8XEU4</accession>
<protein>
    <submittedName>
        <fullName evidence="1">Uncharacterized protein</fullName>
    </submittedName>
</protein>
<dbReference type="AlphaFoldDB" id="A0A0F8XEU4"/>
<proteinExistence type="predicted"/>